<protein>
    <submittedName>
        <fullName evidence="2">Uncharacterized protein (TIGR03085 family)</fullName>
    </submittedName>
</protein>
<evidence type="ECO:0000259" key="1">
    <source>
        <dbReference type="Pfam" id="PF11716"/>
    </source>
</evidence>
<organism evidence="2 3">
    <name type="scientific">Bogoriella caseilytica</name>
    <dbReference type="NCBI Taxonomy" id="56055"/>
    <lineage>
        <taxon>Bacteria</taxon>
        <taxon>Bacillati</taxon>
        <taxon>Actinomycetota</taxon>
        <taxon>Actinomycetes</taxon>
        <taxon>Micrococcales</taxon>
        <taxon>Bogoriellaceae</taxon>
        <taxon>Bogoriella</taxon>
    </lineage>
</organism>
<dbReference type="Gene3D" id="1.20.120.450">
    <property type="entry name" value="dinb family like domain"/>
    <property type="match status" value="1"/>
</dbReference>
<name>A0A3N2B9E2_9MICO</name>
<dbReference type="NCBIfam" id="TIGR03085">
    <property type="entry name" value="TIGR03085 family metal-binding protein"/>
    <property type="match status" value="1"/>
</dbReference>
<dbReference type="GO" id="GO:0046872">
    <property type="term" value="F:metal ion binding"/>
    <property type="evidence" value="ECO:0007669"/>
    <property type="project" value="InterPro"/>
</dbReference>
<evidence type="ECO:0000313" key="2">
    <source>
        <dbReference type="EMBL" id="ROR71818.1"/>
    </source>
</evidence>
<dbReference type="SUPFAM" id="SSF109854">
    <property type="entry name" value="DinB/YfiT-like putative metalloenzymes"/>
    <property type="match status" value="1"/>
</dbReference>
<evidence type="ECO:0000313" key="3">
    <source>
        <dbReference type="Proteomes" id="UP000280668"/>
    </source>
</evidence>
<dbReference type="OrthoDB" id="3268903at2"/>
<accession>A0A3N2B9E2</accession>
<dbReference type="AlphaFoldDB" id="A0A3N2B9E2"/>
<proteinExistence type="predicted"/>
<dbReference type="InterPro" id="IPR017517">
    <property type="entry name" value="Maleyloyr_isom"/>
</dbReference>
<sequence length="212" mass="23335">MSWTEQERDALVETLLAADPEAPTLCEGWTVHRLLAHLVLREHQPHRMVLDAGAAPGNEPQLTALISGPTAPSYRDLVQHFADGPPSWSPFRWAPEPTNLLEYVVHHEDIRRATDGGVEPRPLPVAMQQAIWRALLPMARLANARSPIDLVLVAPGGPRAVIRRPWPLAPRRRLAQAIVGEPVELALHVMGRQNAAQVEILCTAEALDVSAH</sequence>
<dbReference type="Pfam" id="PF11716">
    <property type="entry name" value="MDMPI_N"/>
    <property type="match status" value="1"/>
</dbReference>
<dbReference type="EMBL" id="RKHK01000001">
    <property type="protein sequence ID" value="ROR71818.1"/>
    <property type="molecule type" value="Genomic_DNA"/>
</dbReference>
<reference evidence="2 3" key="1">
    <citation type="submission" date="2018-11" db="EMBL/GenBank/DDBJ databases">
        <title>Sequencing the genomes of 1000 actinobacteria strains.</title>
        <authorList>
            <person name="Klenk H.-P."/>
        </authorList>
    </citation>
    <scope>NUCLEOTIDE SEQUENCE [LARGE SCALE GENOMIC DNA]</scope>
    <source>
        <strain evidence="2 3">DSM 11294</strain>
    </source>
</reference>
<feature type="domain" description="Mycothiol-dependent maleylpyruvate isomerase metal-binding" evidence="1">
    <location>
        <begin position="8"/>
        <end position="61"/>
    </location>
</feature>
<dbReference type="Proteomes" id="UP000280668">
    <property type="component" value="Unassembled WGS sequence"/>
</dbReference>
<dbReference type="InterPro" id="IPR034660">
    <property type="entry name" value="DinB/YfiT-like"/>
</dbReference>
<dbReference type="NCBIfam" id="TIGR03083">
    <property type="entry name" value="maleylpyruvate isomerase family mycothiol-dependent enzyme"/>
    <property type="match status" value="1"/>
</dbReference>
<gene>
    <name evidence="2" type="ORF">EDD31_0156</name>
</gene>
<comment type="caution">
    <text evidence="2">The sequence shown here is derived from an EMBL/GenBank/DDBJ whole genome shotgun (WGS) entry which is preliminary data.</text>
</comment>
<dbReference type="RefSeq" id="WP_123302486.1">
    <property type="nucleotide sequence ID" value="NZ_RKHK01000001.1"/>
</dbReference>
<dbReference type="InterPro" id="IPR017519">
    <property type="entry name" value="CHP03085"/>
</dbReference>
<keyword evidence="3" id="KW-1185">Reference proteome</keyword>
<dbReference type="InterPro" id="IPR024344">
    <property type="entry name" value="MDMPI_metal-binding"/>
</dbReference>